<reference evidence="2" key="1">
    <citation type="submission" date="2016-07" db="EMBL/GenBank/DDBJ databases">
        <title>Nontailed viruses are major unrecognized killers of bacteria in the ocean.</title>
        <authorList>
            <person name="Kauffman K."/>
            <person name="Hussain F."/>
            <person name="Yang J."/>
            <person name="Arevalo P."/>
            <person name="Brown J."/>
            <person name="Cutler M."/>
            <person name="Kelly L."/>
            <person name="Polz M.F."/>
        </authorList>
    </citation>
    <scope>NUCLEOTIDE SEQUENCE [LARGE SCALE GENOMIC DNA]</scope>
    <source>
        <strain evidence="2">10N.286.55.C1</strain>
    </source>
</reference>
<evidence type="ECO:0000313" key="2">
    <source>
        <dbReference type="Proteomes" id="UP000235778"/>
    </source>
</evidence>
<dbReference type="AlphaFoldDB" id="A0A2N7BU89"/>
<evidence type="ECO:0000313" key="1">
    <source>
        <dbReference type="EMBL" id="PME63556.1"/>
    </source>
</evidence>
<name>A0A2N7BU89_9VIBR</name>
<gene>
    <name evidence="1" type="ORF">BCV30_08305</name>
</gene>
<sequence length="156" mass="18340">MLFSFIRHYTHQNRHNLSFVYNYKQYVERKNGLKLKTLSSTNFTDEHFSIMSYSFSNNGDGVLFTSEAQVVERHKNVFEYCLYDSEVEDFTEHKTDPHFEELFFTASDIVMKTRTRDVSSSAVNYFSEHIVLIKGGIFEFPTLVTRSRSSQYVPVI</sequence>
<comment type="caution">
    <text evidence="1">The sequence shown here is derived from an EMBL/GenBank/DDBJ whole genome shotgun (WGS) entry which is preliminary data.</text>
</comment>
<dbReference type="EMBL" id="MCSI01000119">
    <property type="protein sequence ID" value="PME63556.1"/>
    <property type="molecule type" value="Genomic_DNA"/>
</dbReference>
<dbReference type="Proteomes" id="UP000235778">
    <property type="component" value="Unassembled WGS sequence"/>
</dbReference>
<accession>A0A2N7BU89</accession>
<organism evidence="1 2">
    <name type="scientific">Vibrio lentus</name>
    <dbReference type="NCBI Taxonomy" id="136468"/>
    <lineage>
        <taxon>Bacteria</taxon>
        <taxon>Pseudomonadati</taxon>
        <taxon>Pseudomonadota</taxon>
        <taxon>Gammaproteobacteria</taxon>
        <taxon>Vibrionales</taxon>
        <taxon>Vibrionaceae</taxon>
        <taxon>Vibrio</taxon>
    </lineage>
</organism>
<proteinExistence type="predicted"/>
<protein>
    <submittedName>
        <fullName evidence="1">Uncharacterized protein</fullName>
    </submittedName>
</protein>